<keyword evidence="6" id="KW-1185">Reference proteome</keyword>
<accession>A0ABP7AHL6</accession>
<comment type="similarity">
    <text evidence="3">Belongs to the acetyltransferase family. RimJ subfamily.</text>
</comment>
<comment type="caution">
    <text evidence="5">The sequence shown here is derived from an EMBL/GenBank/DDBJ whole genome shotgun (WGS) entry which is preliminary data.</text>
</comment>
<evidence type="ECO:0000256" key="3">
    <source>
        <dbReference type="ARBA" id="ARBA00038502"/>
    </source>
</evidence>
<dbReference type="Gene3D" id="3.40.630.30">
    <property type="match status" value="1"/>
</dbReference>
<dbReference type="InterPro" id="IPR016181">
    <property type="entry name" value="Acyl_CoA_acyltransferase"/>
</dbReference>
<dbReference type="InterPro" id="IPR000182">
    <property type="entry name" value="GNAT_dom"/>
</dbReference>
<proteinExistence type="inferred from homology"/>
<dbReference type="PROSITE" id="PS51186">
    <property type="entry name" value="GNAT"/>
    <property type="match status" value="1"/>
</dbReference>
<keyword evidence="2" id="KW-0012">Acyltransferase</keyword>
<evidence type="ECO:0000259" key="4">
    <source>
        <dbReference type="PROSITE" id="PS51186"/>
    </source>
</evidence>
<dbReference type="SUPFAM" id="SSF55729">
    <property type="entry name" value="Acyl-CoA N-acyltransferases (Nat)"/>
    <property type="match status" value="1"/>
</dbReference>
<sequence length="172" mass="19168">MTVRIVREEDAEPFARVISQNRDFLQPWEPIRGEEYFTVEGQRRILDDSLLLYSGGILLPCTIIEKGEVVGRININNIIRGALQSGDIGYWVAESAGGRGVATAAVAGVMRIAFDTLGLHRLAASTLVSNERSQRVLEKNGFERIGMAPKFLKINGNWSDSILFQRLNEAYD</sequence>
<keyword evidence="1" id="KW-0808">Transferase</keyword>
<dbReference type="PANTHER" id="PTHR43792:SF8">
    <property type="entry name" value="[RIBOSOMAL PROTEIN US5]-ALANINE N-ACETYLTRANSFERASE"/>
    <property type="match status" value="1"/>
</dbReference>
<evidence type="ECO:0000313" key="6">
    <source>
        <dbReference type="Proteomes" id="UP001501074"/>
    </source>
</evidence>
<protein>
    <submittedName>
        <fullName evidence="5">GNAT family protein</fullName>
    </submittedName>
</protein>
<feature type="domain" description="N-acetyltransferase" evidence="4">
    <location>
        <begin position="1"/>
        <end position="169"/>
    </location>
</feature>
<name>A0ABP7AHL6_9ACTN</name>
<organism evidence="5 6">
    <name type="scientific">Kineosporia mesophila</name>
    <dbReference type="NCBI Taxonomy" id="566012"/>
    <lineage>
        <taxon>Bacteria</taxon>
        <taxon>Bacillati</taxon>
        <taxon>Actinomycetota</taxon>
        <taxon>Actinomycetes</taxon>
        <taxon>Kineosporiales</taxon>
        <taxon>Kineosporiaceae</taxon>
        <taxon>Kineosporia</taxon>
    </lineage>
</organism>
<reference evidence="6" key="1">
    <citation type="journal article" date="2019" name="Int. J. Syst. Evol. Microbiol.">
        <title>The Global Catalogue of Microorganisms (GCM) 10K type strain sequencing project: providing services to taxonomists for standard genome sequencing and annotation.</title>
        <authorList>
            <consortium name="The Broad Institute Genomics Platform"/>
            <consortium name="The Broad Institute Genome Sequencing Center for Infectious Disease"/>
            <person name="Wu L."/>
            <person name="Ma J."/>
        </authorList>
    </citation>
    <scope>NUCLEOTIDE SEQUENCE [LARGE SCALE GENOMIC DNA]</scope>
    <source>
        <strain evidence="6">JCM 16902</strain>
    </source>
</reference>
<dbReference type="PANTHER" id="PTHR43792">
    <property type="entry name" value="GNAT FAMILY, PUTATIVE (AFU_ORTHOLOGUE AFUA_3G00765)-RELATED-RELATED"/>
    <property type="match status" value="1"/>
</dbReference>
<evidence type="ECO:0000256" key="2">
    <source>
        <dbReference type="ARBA" id="ARBA00023315"/>
    </source>
</evidence>
<evidence type="ECO:0000313" key="5">
    <source>
        <dbReference type="EMBL" id="GAA3632325.1"/>
    </source>
</evidence>
<dbReference type="Pfam" id="PF13302">
    <property type="entry name" value="Acetyltransf_3"/>
    <property type="match status" value="1"/>
</dbReference>
<dbReference type="Proteomes" id="UP001501074">
    <property type="component" value="Unassembled WGS sequence"/>
</dbReference>
<gene>
    <name evidence="5" type="ORF">GCM10022223_58130</name>
</gene>
<dbReference type="EMBL" id="BAAAZO010000011">
    <property type="protein sequence ID" value="GAA3632325.1"/>
    <property type="molecule type" value="Genomic_DNA"/>
</dbReference>
<dbReference type="InterPro" id="IPR051531">
    <property type="entry name" value="N-acetyltransferase"/>
</dbReference>
<evidence type="ECO:0000256" key="1">
    <source>
        <dbReference type="ARBA" id="ARBA00022679"/>
    </source>
</evidence>